<dbReference type="Proteomes" id="UP000479000">
    <property type="component" value="Unassembled WGS sequence"/>
</dbReference>
<evidence type="ECO:0000313" key="1">
    <source>
        <dbReference type="EMBL" id="CAB0017876.1"/>
    </source>
</evidence>
<sequence>MTSFTADCILNWLALKWNMEIIFIFSSSWRTVDDASRYRTEADGMRPLVPRIPRTSCRMRSSGRFFRPRELPELRLLTGPKHFTRWPFWECYFIIPRTQSVVVGSIRSSSKSEDRKFIRNQPSIGPTNDHVDTAPATCEVVDKRMLRFRFAYTLKDVAGPKVMDVRGCAYISE</sequence>
<accession>A0A6H5HKX9</accession>
<gene>
    <name evidence="1" type="ORF">NTEN_LOCUS21800</name>
</gene>
<organism evidence="1 2">
    <name type="scientific">Nesidiocoris tenuis</name>
    <dbReference type="NCBI Taxonomy" id="355587"/>
    <lineage>
        <taxon>Eukaryota</taxon>
        <taxon>Metazoa</taxon>
        <taxon>Ecdysozoa</taxon>
        <taxon>Arthropoda</taxon>
        <taxon>Hexapoda</taxon>
        <taxon>Insecta</taxon>
        <taxon>Pterygota</taxon>
        <taxon>Neoptera</taxon>
        <taxon>Paraneoptera</taxon>
        <taxon>Hemiptera</taxon>
        <taxon>Heteroptera</taxon>
        <taxon>Panheteroptera</taxon>
        <taxon>Cimicomorpha</taxon>
        <taxon>Miridae</taxon>
        <taxon>Dicyphina</taxon>
        <taxon>Nesidiocoris</taxon>
    </lineage>
</organism>
<dbReference type="AlphaFoldDB" id="A0A6H5HKX9"/>
<dbReference type="EMBL" id="CADCXU010032034">
    <property type="protein sequence ID" value="CAB0017876.1"/>
    <property type="molecule type" value="Genomic_DNA"/>
</dbReference>
<proteinExistence type="predicted"/>
<protein>
    <submittedName>
        <fullName evidence="1">Uncharacterized protein</fullName>
    </submittedName>
</protein>
<keyword evidence="2" id="KW-1185">Reference proteome</keyword>
<reference evidence="1 2" key="1">
    <citation type="submission" date="2020-02" db="EMBL/GenBank/DDBJ databases">
        <authorList>
            <person name="Ferguson B K."/>
        </authorList>
    </citation>
    <scope>NUCLEOTIDE SEQUENCE [LARGE SCALE GENOMIC DNA]</scope>
</reference>
<name>A0A6H5HKX9_9HEMI</name>
<evidence type="ECO:0000313" key="2">
    <source>
        <dbReference type="Proteomes" id="UP000479000"/>
    </source>
</evidence>